<keyword evidence="6 10" id="KW-0067">ATP-binding</keyword>
<evidence type="ECO:0000313" key="16">
    <source>
        <dbReference type="Proteomes" id="UP000070263"/>
    </source>
</evidence>
<dbReference type="Proteomes" id="UP000070263">
    <property type="component" value="Unassembled WGS sequence"/>
</dbReference>
<dbReference type="SUPFAM" id="SSF50715">
    <property type="entry name" value="Ribosomal protein L25-like"/>
    <property type="match status" value="1"/>
</dbReference>
<comment type="catalytic activity">
    <reaction evidence="9 10">
        <text>tRNA(Glu) + L-glutamate + ATP = L-glutamyl-tRNA(Glu) + AMP + diphosphate</text>
        <dbReference type="Rhea" id="RHEA:23540"/>
        <dbReference type="Rhea" id="RHEA-COMP:9663"/>
        <dbReference type="Rhea" id="RHEA-COMP:9680"/>
        <dbReference type="ChEBI" id="CHEBI:29985"/>
        <dbReference type="ChEBI" id="CHEBI:30616"/>
        <dbReference type="ChEBI" id="CHEBI:33019"/>
        <dbReference type="ChEBI" id="CHEBI:78442"/>
        <dbReference type="ChEBI" id="CHEBI:78520"/>
        <dbReference type="ChEBI" id="CHEBI:456215"/>
        <dbReference type="EC" id="6.1.1.17"/>
    </reaction>
</comment>
<dbReference type="SUPFAM" id="SSF52374">
    <property type="entry name" value="Nucleotidylyl transferase"/>
    <property type="match status" value="1"/>
</dbReference>
<evidence type="ECO:0000256" key="2">
    <source>
        <dbReference type="ARBA" id="ARBA00008927"/>
    </source>
</evidence>
<gene>
    <name evidence="10" type="primary">gltX</name>
    <name evidence="15" type="ORF">AKJ51_02770</name>
</gene>
<comment type="caution">
    <text evidence="15">The sequence shown here is derived from an EMBL/GenBank/DDBJ whole genome shotgun (WGS) entry which is preliminary data.</text>
</comment>
<dbReference type="EC" id="6.1.1.17" evidence="10"/>
<evidence type="ECO:0000256" key="11">
    <source>
        <dbReference type="SAM" id="MobiDB-lite"/>
    </source>
</evidence>
<comment type="similarity">
    <text evidence="2 10">Belongs to the class-I aminoacyl-tRNA synthetase family. Glutamate--tRNA ligase type 2 subfamily.</text>
</comment>
<dbReference type="NCBIfam" id="TIGR00463">
    <property type="entry name" value="gltX_arch"/>
    <property type="match status" value="1"/>
</dbReference>
<evidence type="ECO:0000259" key="12">
    <source>
        <dbReference type="Pfam" id="PF00749"/>
    </source>
</evidence>
<evidence type="ECO:0000256" key="3">
    <source>
        <dbReference type="ARBA" id="ARBA00022490"/>
    </source>
</evidence>
<feature type="short sequence motif" description="'HIGH' region" evidence="10">
    <location>
        <begin position="102"/>
        <end position="112"/>
    </location>
</feature>
<dbReference type="Gene3D" id="3.40.50.620">
    <property type="entry name" value="HUPs"/>
    <property type="match status" value="1"/>
</dbReference>
<evidence type="ECO:0000259" key="14">
    <source>
        <dbReference type="Pfam" id="PF20974"/>
    </source>
</evidence>
<evidence type="ECO:0000259" key="13">
    <source>
        <dbReference type="Pfam" id="PF03950"/>
    </source>
</evidence>
<keyword evidence="16" id="KW-1185">Reference proteome</keyword>
<evidence type="ECO:0000256" key="5">
    <source>
        <dbReference type="ARBA" id="ARBA00022741"/>
    </source>
</evidence>
<keyword evidence="7 10" id="KW-0648">Protein biosynthesis</keyword>
<proteinExistence type="inferred from homology"/>
<evidence type="ECO:0000256" key="10">
    <source>
        <dbReference type="HAMAP-Rule" id="MF_02076"/>
    </source>
</evidence>
<dbReference type="InterPro" id="IPR049437">
    <property type="entry name" value="tRNA-synt_1c_C2"/>
</dbReference>
<dbReference type="GO" id="GO:0032991">
    <property type="term" value="C:protein-containing complex"/>
    <property type="evidence" value="ECO:0007669"/>
    <property type="project" value="UniProtKB-ARBA"/>
</dbReference>
<dbReference type="Pfam" id="PF00749">
    <property type="entry name" value="tRNA-synt_1c"/>
    <property type="match status" value="1"/>
</dbReference>
<evidence type="ECO:0000256" key="8">
    <source>
        <dbReference type="ARBA" id="ARBA00023146"/>
    </source>
</evidence>
<dbReference type="PANTHER" id="PTHR43097:SF5">
    <property type="entry name" value="GLUTAMATE--TRNA LIGASE"/>
    <property type="match status" value="1"/>
</dbReference>
<dbReference type="GO" id="GO:0004818">
    <property type="term" value="F:glutamate-tRNA ligase activity"/>
    <property type="evidence" value="ECO:0007669"/>
    <property type="project" value="UniProtKB-UniRule"/>
</dbReference>
<evidence type="ECO:0000313" key="15">
    <source>
        <dbReference type="EMBL" id="KXB06831.1"/>
    </source>
</evidence>
<dbReference type="InterPro" id="IPR050132">
    <property type="entry name" value="Gln/Glu-tRNA_Ligase"/>
</dbReference>
<dbReference type="EMBL" id="LHYE01000028">
    <property type="protein sequence ID" value="KXB06831.1"/>
    <property type="molecule type" value="Genomic_DNA"/>
</dbReference>
<keyword evidence="3 10" id="KW-0963">Cytoplasm</keyword>
<feature type="domain" description="Glutamyl/glutaminyl-tRNA synthetase class Ib catalytic" evidence="12">
    <location>
        <begin position="96"/>
        <end position="402"/>
    </location>
</feature>
<feature type="domain" description="tRNA synthetases class I (E and Q) anti-codon binding" evidence="14">
    <location>
        <begin position="496"/>
        <end position="547"/>
    </location>
</feature>
<name>A0A133VK68_9EURY</name>
<evidence type="ECO:0000256" key="4">
    <source>
        <dbReference type="ARBA" id="ARBA00022598"/>
    </source>
</evidence>
<dbReference type="Gene3D" id="2.40.240.10">
    <property type="entry name" value="Ribosomal Protein L25, Chain P"/>
    <property type="match status" value="1"/>
</dbReference>
<dbReference type="GO" id="GO:0043604">
    <property type="term" value="P:amide biosynthetic process"/>
    <property type="evidence" value="ECO:0007669"/>
    <property type="project" value="TreeGrafter"/>
</dbReference>
<dbReference type="InterPro" id="IPR004526">
    <property type="entry name" value="Glu-tRNA-synth_arc/euk"/>
</dbReference>
<feature type="domain" description="Glutamyl/glutaminyl-tRNA synthetase class Ib anti-codon binding" evidence="13">
    <location>
        <begin position="407"/>
        <end position="478"/>
    </location>
</feature>
<dbReference type="AlphaFoldDB" id="A0A133VK68"/>
<dbReference type="GO" id="GO:0006424">
    <property type="term" value="P:glutamyl-tRNA aminoacylation"/>
    <property type="evidence" value="ECO:0007669"/>
    <property type="project" value="UniProtKB-UniRule"/>
</dbReference>
<keyword evidence="5 10" id="KW-0547">Nucleotide-binding</keyword>
<dbReference type="Pfam" id="PF03950">
    <property type="entry name" value="tRNA-synt_1c_C"/>
    <property type="match status" value="1"/>
</dbReference>
<dbReference type="PROSITE" id="PS00178">
    <property type="entry name" value="AA_TRNA_LIGASE_I"/>
    <property type="match status" value="1"/>
</dbReference>
<comment type="subcellular location">
    <subcellularLocation>
        <location evidence="1 10">Cytoplasm</location>
    </subcellularLocation>
</comment>
<evidence type="ECO:0000256" key="9">
    <source>
        <dbReference type="ARBA" id="ARBA00048351"/>
    </source>
</evidence>
<dbReference type="Pfam" id="PF20974">
    <property type="entry name" value="tRNA-synt_1c_C2"/>
    <property type="match status" value="1"/>
</dbReference>
<dbReference type="PANTHER" id="PTHR43097">
    <property type="entry name" value="GLUTAMINE-TRNA LIGASE"/>
    <property type="match status" value="1"/>
</dbReference>
<dbReference type="InterPro" id="IPR020059">
    <property type="entry name" value="Glu/Gln-tRNA-synth_Ib_codon-bd"/>
</dbReference>
<evidence type="ECO:0000256" key="7">
    <source>
        <dbReference type="ARBA" id="ARBA00022917"/>
    </source>
</evidence>
<keyword evidence="8 10" id="KW-0030">Aminoacyl-tRNA synthetase</keyword>
<dbReference type="HAMAP" id="MF_02076">
    <property type="entry name" value="Glu_tRNA_synth_type2"/>
    <property type="match status" value="1"/>
</dbReference>
<accession>A0A133VK68</accession>
<comment type="function">
    <text evidence="10">Catalyzes the attachment of glutamate to tRNA(Glu) in a two-step reaction: glutamate is first activated by ATP to form Glu-AMP and then transferred to the acceptor end of tRNA(Glu).</text>
</comment>
<dbReference type="InterPro" id="IPR014729">
    <property type="entry name" value="Rossmann-like_a/b/a_fold"/>
</dbReference>
<dbReference type="InterPro" id="IPR011035">
    <property type="entry name" value="Ribosomal_bL25/Gln-tRNA_synth"/>
</dbReference>
<dbReference type="InterPro" id="IPR020058">
    <property type="entry name" value="Glu/Gln-tRNA-synth_Ib_cat-dom"/>
</dbReference>
<reference evidence="15 16" key="1">
    <citation type="journal article" date="2016" name="Sci. Rep.">
        <title>Metabolic traits of an uncultured archaeal lineage -MSBL1- from brine pools of the Red Sea.</title>
        <authorList>
            <person name="Mwirichia R."/>
            <person name="Alam I."/>
            <person name="Rashid M."/>
            <person name="Vinu M."/>
            <person name="Ba-Alawi W."/>
            <person name="Anthony Kamau A."/>
            <person name="Kamanda Ngugi D."/>
            <person name="Goker M."/>
            <person name="Klenk H.P."/>
            <person name="Bajic V."/>
            <person name="Stingl U."/>
        </authorList>
    </citation>
    <scope>NUCLEOTIDE SEQUENCE [LARGE SCALE GENOMIC DNA]</scope>
    <source>
        <strain evidence="15">SCGC-AAA382A20</strain>
    </source>
</reference>
<dbReference type="PATRIC" id="fig|1698280.3.peg.478"/>
<dbReference type="NCBIfam" id="NF003169">
    <property type="entry name" value="PRK04156.1"/>
    <property type="match status" value="1"/>
</dbReference>
<dbReference type="GO" id="GO:0005829">
    <property type="term" value="C:cytosol"/>
    <property type="evidence" value="ECO:0007669"/>
    <property type="project" value="TreeGrafter"/>
</dbReference>
<dbReference type="Gene3D" id="2.40.240.100">
    <property type="match status" value="1"/>
</dbReference>
<dbReference type="InterPro" id="IPR000924">
    <property type="entry name" value="Glu/Gln-tRNA-synth"/>
</dbReference>
<feature type="region of interest" description="Disordered" evidence="11">
    <location>
        <begin position="64"/>
        <end position="88"/>
    </location>
</feature>
<feature type="compositionally biased region" description="Basic and acidic residues" evidence="11">
    <location>
        <begin position="76"/>
        <end position="85"/>
    </location>
</feature>
<evidence type="ECO:0000256" key="6">
    <source>
        <dbReference type="ARBA" id="ARBA00022840"/>
    </source>
</evidence>
<sequence>MEEKLKGKIWMYALRNAILHDGKAEVDSVLGGVMSEYEDLKPKEVIDEIEDIVEEVNQLPLEKQEEEAAELGVSLETEKEQREELPEIPEEAEGDVITRAAPNPNGPFHLGNSRAYILSYLYAERNDGRFILRYDDTNPASEEKSPKKKFYDWIEEDLNWLGCEPDLVIRASNRLDVYYEFAYELLEDGNAYVCTCDSQKWKKLRDGKEACPCRNLDPEEQVERWHKMQDGEYEEGEALVRIKTDIGHKDPAQRDWPALRILKDHDHPYVSQDYVVWPLYNFASAIDDHELNVTHIFRAKEHSKNTENQKWLYDYLDWEYPVTVHHGFLSLKGAVLSTSEIRKGTKSGEFEGWDDPRLGTIRALRRRGFQPEAIRELIKKYGIKDTNAEVSMEEFSSINRKIVDSEANRYFFVDEPVEIKVKNPGKKGDIELPLHPERDETRTMKVGDRFLINKQDFESNRGSTIRLKGLYNIKVPEKGQTCEYDGDEIVQEMPKVHWLPQKEEEIIDASVMMPGANKKNGKCEKNVLGEDEGNVIQFERFGFVRVDKKKEEAADFWFTHK</sequence>
<dbReference type="GO" id="GO:0005524">
    <property type="term" value="F:ATP binding"/>
    <property type="evidence" value="ECO:0007669"/>
    <property type="project" value="UniProtKB-UniRule"/>
</dbReference>
<dbReference type="PRINTS" id="PR00987">
    <property type="entry name" value="TRNASYNTHGLU"/>
</dbReference>
<protein>
    <recommendedName>
        <fullName evidence="10">Glutamate--tRNA ligase</fullName>
        <ecNumber evidence="10">6.1.1.17</ecNumber>
    </recommendedName>
    <alternativeName>
        <fullName evidence="10">Glutamyl-tRNA synthetase</fullName>
        <shortName evidence="10">GluRS</shortName>
    </alternativeName>
</protein>
<dbReference type="InterPro" id="IPR001412">
    <property type="entry name" value="aa-tRNA-synth_I_CS"/>
</dbReference>
<dbReference type="InterPro" id="IPR020056">
    <property type="entry name" value="Rbsml_bL25/Gln-tRNA_synth_N"/>
</dbReference>
<evidence type="ECO:0000256" key="1">
    <source>
        <dbReference type="ARBA" id="ARBA00004496"/>
    </source>
</evidence>
<organism evidence="15 16">
    <name type="scientific">candidate division MSBL1 archaeon SCGC-AAA382A20</name>
    <dbReference type="NCBI Taxonomy" id="1698280"/>
    <lineage>
        <taxon>Archaea</taxon>
        <taxon>Methanobacteriati</taxon>
        <taxon>Methanobacteriota</taxon>
        <taxon>candidate division MSBL1</taxon>
    </lineage>
</organism>
<keyword evidence="4 10" id="KW-0436">Ligase</keyword>